<dbReference type="InterPro" id="IPR019190">
    <property type="entry name" value="EXOV"/>
</dbReference>
<feature type="region of interest" description="Disordered" evidence="7">
    <location>
        <begin position="20"/>
        <end position="55"/>
    </location>
</feature>
<dbReference type="GO" id="GO:0005739">
    <property type="term" value="C:mitochondrion"/>
    <property type="evidence" value="ECO:0007669"/>
    <property type="project" value="TreeGrafter"/>
</dbReference>
<dbReference type="GO" id="GO:0051539">
    <property type="term" value="F:4 iron, 4 sulfur cluster binding"/>
    <property type="evidence" value="ECO:0007669"/>
    <property type="project" value="UniProtKB-KW"/>
</dbReference>
<evidence type="ECO:0000313" key="8">
    <source>
        <dbReference type="EMBL" id="KKY37555.1"/>
    </source>
</evidence>
<dbReference type="AlphaFoldDB" id="A0A0G2ID11"/>
<name>A0A0G2ID11_9PEZI</name>
<dbReference type="OrthoDB" id="354769at2759"/>
<protein>
    <submittedName>
        <fullName evidence="8">Putative defects in morphology protein 1</fullName>
    </submittedName>
</protein>
<sequence length="477" mass="53340">MASDTDSEFDLSLEDEQLLASLAENTAPKPADASAFPHDAPSSLHSSSQGRPPLVGIARTSSVNAFVHKTQPQSTPSVIPADDVKYPDLSDLTAGAWCELQYEYTLTRLPGGKKTRTTAMKEGSKLHQKLEDEVYTTVQVEIATKEDAFGLKVWNIIQGLRTLRDTGLTRELEVWGLVDGNVVNGLIDFLSYQNPSPEFEEEWLSSQGSQAGAEEKSQHKITNFFPWDQPEQSRPRHIRKVYLTDVKTRGSRSMPKGTALRPTKVQLYLYHRFLSDMASDKVNFLQVFGRYGLDVHAPFSDAFLAQIGELHDDVFHDSSSVLSSTTDPSQDSDKHDLLKYRTLQELVPLLRDELRLTFPAGSDSLGSVVTVDYRLRGQEGEQIGTNIVAVDPQVLDQYLGDYMQWWRGERSATGVEIEEAYKCSFCEFAEICSWREEIDKENLRRAQEKTCAQRMGEVGAGGRRKPGPKALNEEAQG</sequence>
<feature type="region of interest" description="Disordered" evidence="7">
    <location>
        <begin position="454"/>
        <end position="477"/>
    </location>
</feature>
<evidence type="ECO:0000256" key="6">
    <source>
        <dbReference type="ARBA" id="ARBA00022839"/>
    </source>
</evidence>
<dbReference type="GO" id="GO:0005634">
    <property type="term" value="C:nucleus"/>
    <property type="evidence" value="ECO:0007669"/>
    <property type="project" value="TreeGrafter"/>
</dbReference>
<dbReference type="PANTHER" id="PTHR14464:SF4">
    <property type="entry name" value="EXONUCLEASE V"/>
    <property type="match status" value="1"/>
</dbReference>
<keyword evidence="9" id="KW-1185">Reference proteome</keyword>
<evidence type="ECO:0000256" key="3">
    <source>
        <dbReference type="ARBA" id="ARBA00011245"/>
    </source>
</evidence>
<comment type="similarity">
    <text evidence="2">Belongs to the EXO5 family.</text>
</comment>
<keyword evidence="4" id="KW-0479">Metal-binding</keyword>
<evidence type="ECO:0000256" key="1">
    <source>
        <dbReference type="ARBA" id="ARBA00001966"/>
    </source>
</evidence>
<evidence type="ECO:0000256" key="7">
    <source>
        <dbReference type="SAM" id="MobiDB-lite"/>
    </source>
</evidence>
<comment type="caution">
    <text evidence="8">The sequence shown here is derived from an EMBL/GenBank/DDBJ whole genome shotgun (WGS) entry which is preliminary data.</text>
</comment>
<evidence type="ECO:0000256" key="4">
    <source>
        <dbReference type="ARBA" id="ARBA00022485"/>
    </source>
</evidence>
<gene>
    <name evidence="8" type="ORF">UCDDA912_g02444</name>
</gene>
<dbReference type="Proteomes" id="UP000034680">
    <property type="component" value="Unassembled WGS sequence"/>
</dbReference>
<dbReference type="GO" id="GO:0036297">
    <property type="term" value="P:interstrand cross-link repair"/>
    <property type="evidence" value="ECO:0007669"/>
    <property type="project" value="TreeGrafter"/>
</dbReference>
<reference evidence="8 9" key="2">
    <citation type="submission" date="2015-05" db="EMBL/GenBank/DDBJ databases">
        <authorList>
            <person name="Morales-Cruz A."/>
            <person name="Amrine K.C."/>
            <person name="Cantu D."/>
        </authorList>
    </citation>
    <scope>NUCLEOTIDE SEQUENCE [LARGE SCALE GENOMIC DNA]</scope>
    <source>
        <strain evidence="8">DA912</strain>
    </source>
</reference>
<reference evidence="8 9" key="1">
    <citation type="submission" date="2015-05" db="EMBL/GenBank/DDBJ databases">
        <title>Distinctive expansion of gene families associated with plant cell wall degradation and secondary metabolism in the genomes of grapevine trunk pathogens.</title>
        <authorList>
            <person name="Lawrence D.P."/>
            <person name="Travadon R."/>
            <person name="Rolshausen P.E."/>
            <person name="Baumgartner K."/>
        </authorList>
    </citation>
    <scope>NUCLEOTIDE SEQUENCE [LARGE SCALE GENOMIC DNA]</scope>
    <source>
        <strain evidence="8">DA912</strain>
    </source>
</reference>
<organism evidence="8 9">
    <name type="scientific">Diaporthe ampelina</name>
    <dbReference type="NCBI Taxonomy" id="1214573"/>
    <lineage>
        <taxon>Eukaryota</taxon>
        <taxon>Fungi</taxon>
        <taxon>Dikarya</taxon>
        <taxon>Ascomycota</taxon>
        <taxon>Pezizomycotina</taxon>
        <taxon>Sordariomycetes</taxon>
        <taxon>Sordariomycetidae</taxon>
        <taxon>Diaporthales</taxon>
        <taxon>Diaporthaceae</taxon>
        <taxon>Diaporthe</taxon>
    </lineage>
</organism>
<keyword evidence="6" id="KW-0378">Hydrolase</keyword>
<dbReference type="PANTHER" id="PTHR14464">
    <property type="entry name" value="EXONUCLEASE V"/>
    <property type="match status" value="1"/>
</dbReference>
<accession>A0A0G2ID11</accession>
<evidence type="ECO:0000256" key="2">
    <source>
        <dbReference type="ARBA" id="ARBA00009797"/>
    </source>
</evidence>
<dbReference type="STRING" id="1214573.A0A0G2ID11"/>
<keyword evidence="6" id="KW-0269">Exonuclease</keyword>
<keyword evidence="4" id="KW-0408">Iron</keyword>
<comment type="subunit">
    <text evidence="3">Monomer.</text>
</comment>
<keyword evidence="4" id="KW-0004">4Fe-4S</keyword>
<proteinExistence type="inferred from homology"/>
<evidence type="ECO:0000256" key="5">
    <source>
        <dbReference type="ARBA" id="ARBA00022722"/>
    </source>
</evidence>
<comment type="cofactor">
    <cofactor evidence="1">
        <name>[4Fe-4S] cluster</name>
        <dbReference type="ChEBI" id="CHEBI:49883"/>
    </cofactor>
</comment>
<dbReference type="Pfam" id="PF09810">
    <property type="entry name" value="Exo5"/>
    <property type="match status" value="1"/>
</dbReference>
<dbReference type="EMBL" id="LCUC01000082">
    <property type="protein sequence ID" value="KKY37555.1"/>
    <property type="molecule type" value="Genomic_DNA"/>
</dbReference>
<dbReference type="GO" id="GO:0045145">
    <property type="term" value="F:single-stranded DNA 5'-3' DNA exonuclease activity"/>
    <property type="evidence" value="ECO:0007669"/>
    <property type="project" value="InterPro"/>
</dbReference>
<keyword evidence="4" id="KW-0411">Iron-sulfur</keyword>
<keyword evidence="5" id="KW-0540">Nuclease</keyword>
<evidence type="ECO:0000313" key="9">
    <source>
        <dbReference type="Proteomes" id="UP000034680"/>
    </source>
</evidence>